<proteinExistence type="predicted"/>
<protein>
    <submittedName>
        <fullName evidence="1">Uncharacterized protein</fullName>
    </submittedName>
</protein>
<comment type="caution">
    <text evidence="1">The sequence shown here is derived from an EMBL/GenBank/DDBJ whole genome shotgun (WGS) entry which is preliminary data.</text>
</comment>
<organism evidence="1">
    <name type="scientific">marine sediment metagenome</name>
    <dbReference type="NCBI Taxonomy" id="412755"/>
    <lineage>
        <taxon>unclassified sequences</taxon>
        <taxon>metagenomes</taxon>
        <taxon>ecological metagenomes</taxon>
    </lineage>
</organism>
<accession>A0A0F9HX82</accession>
<name>A0A0F9HX82_9ZZZZ</name>
<sequence length="23" mass="2419">MDPGPVLAGEVQMRQHVGLAVVD</sequence>
<dbReference type="AlphaFoldDB" id="A0A0F9HX82"/>
<reference evidence="1" key="1">
    <citation type="journal article" date="2015" name="Nature">
        <title>Complex archaea that bridge the gap between prokaryotes and eukaryotes.</title>
        <authorList>
            <person name="Spang A."/>
            <person name="Saw J.H."/>
            <person name="Jorgensen S.L."/>
            <person name="Zaremba-Niedzwiedzka K."/>
            <person name="Martijn J."/>
            <person name="Lind A.E."/>
            <person name="van Eijk R."/>
            <person name="Schleper C."/>
            <person name="Guy L."/>
            <person name="Ettema T.J."/>
        </authorList>
    </citation>
    <scope>NUCLEOTIDE SEQUENCE</scope>
</reference>
<evidence type="ECO:0000313" key="1">
    <source>
        <dbReference type="EMBL" id="KKM19772.1"/>
    </source>
</evidence>
<dbReference type="EMBL" id="LAZR01013913">
    <property type="protein sequence ID" value="KKM19772.1"/>
    <property type="molecule type" value="Genomic_DNA"/>
</dbReference>
<feature type="non-terminal residue" evidence="1">
    <location>
        <position position="23"/>
    </location>
</feature>
<gene>
    <name evidence="1" type="ORF">LCGC14_1652260</name>
</gene>